<dbReference type="InterPro" id="IPR027417">
    <property type="entry name" value="P-loop_NTPase"/>
</dbReference>
<dbReference type="InterPro" id="IPR036322">
    <property type="entry name" value="WD40_repeat_dom_sf"/>
</dbReference>
<keyword evidence="1 3" id="KW-0853">WD repeat</keyword>
<dbReference type="PROSITE" id="PS50082">
    <property type="entry name" value="WD_REPEATS_2"/>
    <property type="match status" value="4"/>
</dbReference>
<dbReference type="SUPFAM" id="SSF50978">
    <property type="entry name" value="WD40 repeat-like"/>
    <property type="match status" value="1"/>
</dbReference>
<dbReference type="InterPro" id="IPR015943">
    <property type="entry name" value="WD40/YVTN_repeat-like_dom_sf"/>
</dbReference>
<keyword evidence="6" id="KW-1185">Reference proteome</keyword>
<dbReference type="PROSITE" id="PS50837">
    <property type="entry name" value="NACHT"/>
    <property type="match status" value="1"/>
</dbReference>
<dbReference type="InterPro" id="IPR007111">
    <property type="entry name" value="NACHT_NTPase"/>
</dbReference>
<feature type="repeat" description="WD" evidence="3">
    <location>
        <begin position="1175"/>
        <end position="1214"/>
    </location>
</feature>
<dbReference type="Gene3D" id="3.40.50.300">
    <property type="entry name" value="P-loop containing nucleotide triphosphate hydrolases"/>
    <property type="match status" value="1"/>
</dbReference>
<dbReference type="Pfam" id="PF00400">
    <property type="entry name" value="WD40"/>
    <property type="match status" value="5"/>
</dbReference>
<feature type="domain" description="NACHT" evidence="4">
    <location>
        <begin position="411"/>
        <end position="579"/>
    </location>
</feature>
<organism evidence="5 6">
    <name type="scientific">Mycena venus</name>
    <dbReference type="NCBI Taxonomy" id="2733690"/>
    <lineage>
        <taxon>Eukaryota</taxon>
        <taxon>Fungi</taxon>
        <taxon>Dikarya</taxon>
        <taxon>Basidiomycota</taxon>
        <taxon>Agaricomycotina</taxon>
        <taxon>Agaricomycetes</taxon>
        <taxon>Agaricomycetidae</taxon>
        <taxon>Agaricales</taxon>
        <taxon>Marasmiineae</taxon>
        <taxon>Mycenaceae</taxon>
        <taxon>Mycena</taxon>
    </lineage>
</organism>
<accession>A0A8H6X222</accession>
<reference evidence="5" key="1">
    <citation type="submission" date="2020-05" db="EMBL/GenBank/DDBJ databases">
        <title>Mycena genomes resolve the evolution of fungal bioluminescence.</title>
        <authorList>
            <person name="Tsai I.J."/>
        </authorList>
    </citation>
    <scope>NUCLEOTIDE SEQUENCE</scope>
    <source>
        <strain evidence="5">CCC161011</strain>
    </source>
</reference>
<feature type="repeat" description="WD" evidence="3">
    <location>
        <begin position="1216"/>
        <end position="1250"/>
    </location>
</feature>
<feature type="repeat" description="WD" evidence="3">
    <location>
        <begin position="1046"/>
        <end position="1087"/>
    </location>
</feature>
<feature type="repeat" description="WD" evidence="3">
    <location>
        <begin position="1003"/>
        <end position="1044"/>
    </location>
</feature>
<comment type="caution">
    <text evidence="5">The sequence shown here is derived from an EMBL/GenBank/DDBJ whole genome shotgun (WGS) entry which is preliminary data.</text>
</comment>
<dbReference type="InterPro" id="IPR056884">
    <property type="entry name" value="NPHP3-like_N"/>
</dbReference>
<evidence type="ECO:0000256" key="3">
    <source>
        <dbReference type="PROSITE-ProRule" id="PRU00221"/>
    </source>
</evidence>
<dbReference type="InterPro" id="IPR020472">
    <property type="entry name" value="WD40_PAC1"/>
</dbReference>
<evidence type="ECO:0000259" key="4">
    <source>
        <dbReference type="PROSITE" id="PS50837"/>
    </source>
</evidence>
<gene>
    <name evidence="5" type="ORF">MVEN_02403500</name>
</gene>
<evidence type="ECO:0000313" key="5">
    <source>
        <dbReference type="EMBL" id="KAF7332973.1"/>
    </source>
</evidence>
<keyword evidence="2" id="KW-0677">Repeat</keyword>
<evidence type="ECO:0000256" key="1">
    <source>
        <dbReference type="ARBA" id="ARBA00022574"/>
    </source>
</evidence>
<dbReference type="SMART" id="SM00320">
    <property type="entry name" value="WD40"/>
    <property type="match status" value="5"/>
</dbReference>
<dbReference type="PANTHER" id="PTHR19848:SF8">
    <property type="entry name" value="F-BOX AND WD REPEAT DOMAIN CONTAINING 7"/>
    <property type="match status" value="1"/>
</dbReference>
<dbReference type="PANTHER" id="PTHR19848">
    <property type="entry name" value="WD40 REPEAT PROTEIN"/>
    <property type="match status" value="1"/>
</dbReference>
<protein>
    <submittedName>
        <fullName evidence="5">WD40 repeat-like protein</fullName>
    </submittedName>
</protein>
<dbReference type="CDD" id="cd00200">
    <property type="entry name" value="WD40"/>
    <property type="match status" value="1"/>
</dbReference>
<name>A0A8H6X222_9AGAR</name>
<dbReference type="EMBL" id="JACAZI010000031">
    <property type="protein sequence ID" value="KAF7332973.1"/>
    <property type="molecule type" value="Genomic_DNA"/>
</dbReference>
<dbReference type="Pfam" id="PF24883">
    <property type="entry name" value="NPHP3_N"/>
    <property type="match status" value="1"/>
</dbReference>
<dbReference type="PRINTS" id="PR00320">
    <property type="entry name" value="GPROTEINBRPT"/>
</dbReference>
<dbReference type="SUPFAM" id="SSF52540">
    <property type="entry name" value="P-loop containing nucleoside triphosphate hydrolases"/>
    <property type="match status" value="1"/>
</dbReference>
<proteinExistence type="predicted"/>
<sequence length="1351" mass="151270">MTQISKLCLFISKRWAWMPVGSLPVSEITYDDILSRMDSKSLDDVQRITLKLTFVGVALTVTYERFELFISKESDVIETNFTAQSMNSIQFSAIRVTPNDTRKGTHVLRAISGGNQVIKHTLDPKREPQVCEEMLVLEPDCTLNILVQHQRYRWFRKSKLAAASVVHSEAFAKIEPDPTVTWYTLADNPTIELCLTPEDRLVSLAKTQRLLAERGNVVEKSLLKSRKWLEYILMFATPLGELCAPAKAVVGVVEVTVKILGKMAERDEKVISLIEDLARALEYVHSFDPESLDTLKKTLRELDTLGTSVIQLVQSAVSGSPISREQRLKQLLHLKSLLAQCMDQFEKGVRVKTVTWTKDLQTLLSAHYKSLLRELFPAVQQKPIPPCYAGTRKSVIEEIERWLDDGNSPQNILWLKGYPGSGKSTIASTLVAKLRRERPKPVLLSSFFFRRTLDESTSSSALHLWGSVMCDLCGLDPLFAKVVVESLEDKHLDHTTDSPQDIFRRLIAEPINACKEKLQSQRVFVVVDAVDECQGFGSNSDWDLDWDETMLSIEKWAELPRNFKLVITSRDDTALKDALLPITHVTNIPLNNEESNLDVRRFLEARCSAICRNHQSLGQNWPCKDHMDQLVARTGGLFIYAVTLISLLQVRPRATLQLILANKLGTAGPMGTAGRIVDLYNDILDLAFSEVDRSLRLVEDFKSIVGAIALTVDPGERRGVIKKILRVSGDTLESICNKLQSVLDPTNLQFRHQSFIEHLISAKTCRPAFTVDLSVEKRELTLAYLRVLQKPGGLRFDMGRLNHHFVPNPDAVSMKKRFKSHIVHASQVWGQHLDDVPWPKIAKEATTFLANYFLYWLELLSLVGEAGAAVKNLDLLETCIKRSTNVDPLIRKLIKDAKQFVEEFREPISKSAAHIYVSAFPFTSTDSEIFKFWTGKTKNFPRTISLLNHVPKEQKEPFKSTGKRPTSVASLSASPLGLIAIPALDRIWIRDPFTGSDETIPLHCNPSGAVTCVSFSPDGKTIVSGSKDRAVRLWNAHDTRLLREYYPRHKEEVTSVIFLEGGHTVASGSKDGMVRLWNATTGKLLTQCIPHNDDPIVSMACVAHDGFISISSHEITTLEFNGETIELDKCIFQAQGALTSMVCSQTGPWIVAGSANHRIQIWDGLTGQEIIVSPFSGHSDTVTCVAIHGNYVASGSEDHTIILWDCATGNIIAGPLHGHSETVTCVEFSRDGNHLFSGSTDGTVRMWDVSRMPIPGASDYIDLGQDLTIDNDGWIWSPDRASLMWVPEVIDNDGWIWGPNGTRWAWIPDAERQRLCWGRCKTIVDGESWRSLHFLESRAKSRTPVTGGSTR</sequence>
<dbReference type="PROSITE" id="PS50294">
    <property type="entry name" value="WD_REPEATS_REGION"/>
    <property type="match status" value="4"/>
</dbReference>
<dbReference type="PROSITE" id="PS00678">
    <property type="entry name" value="WD_REPEATS_1"/>
    <property type="match status" value="2"/>
</dbReference>
<dbReference type="Proteomes" id="UP000620124">
    <property type="component" value="Unassembled WGS sequence"/>
</dbReference>
<dbReference type="InterPro" id="IPR019775">
    <property type="entry name" value="WD40_repeat_CS"/>
</dbReference>
<evidence type="ECO:0000313" key="6">
    <source>
        <dbReference type="Proteomes" id="UP000620124"/>
    </source>
</evidence>
<dbReference type="Gene3D" id="2.130.10.10">
    <property type="entry name" value="YVTN repeat-like/Quinoprotein amine dehydrogenase"/>
    <property type="match status" value="2"/>
</dbReference>
<dbReference type="OrthoDB" id="674604at2759"/>
<evidence type="ECO:0000256" key="2">
    <source>
        <dbReference type="ARBA" id="ARBA00022737"/>
    </source>
</evidence>
<dbReference type="InterPro" id="IPR001680">
    <property type="entry name" value="WD40_rpt"/>
</dbReference>